<dbReference type="KEGG" id="vg:65121635"/>
<gene>
    <name evidence="1" type="primary">35</name>
    <name evidence="1" type="ORF">SEA_JUJU_35</name>
</gene>
<dbReference type="RefSeq" id="YP_010103736.1">
    <property type="nucleotide sequence ID" value="NC_055811.1"/>
</dbReference>
<keyword evidence="2" id="KW-1185">Reference proteome</keyword>
<dbReference type="Proteomes" id="UP000317704">
    <property type="component" value="Segment"/>
</dbReference>
<reference evidence="1 2" key="1">
    <citation type="submission" date="2019-06" db="EMBL/GenBank/DDBJ databases">
        <authorList>
            <person name="English H.B."/>
            <person name="Fox B.C."/>
            <person name="Houston B.M."/>
            <person name="Koller H.E."/>
            <person name="Salsman M.A."/>
            <person name="Teasley B.R."/>
            <person name="Vandoros E."/>
            <person name="Korey C.A."/>
            <person name="Tolsma S."/>
            <person name="Caruso S.M."/>
            <person name="Garlena R.A."/>
            <person name="Russell D.A."/>
            <person name="Pope W.H."/>
            <person name="Jacobs-Se D."/>
            <person name="Hatfull G.F."/>
        </authorList>
    </citation>
    <scope>NUCLEOTIDE SEQUENCE [LARGE SCALE GENOMIC DNA]</scope>
</reference>
<accession>A0A516KR33</accession>
<dbReference type="GeneID" id="65121635"/>
<name>A0A516KR33_9CAUD</name>
<protein>
    <submittedName>
        <fullName evidence="1">Uncharacterized protein</fullName>
    </submittedName>
</protein>
<sequence>MASTARTVRVEDELWEAAASQAEAEGITISEVLRAALQRYTGRNLSGLHQKPTETGLLGDTLIIDQSMETADPEKHRLHIVGCNLALRGMSLVVTPNYGSTLTVAEAVARPELNSIDGRSHTGATIVQGCALWPNPPLTTRP</sequence>
<organism evidence="1 2">
    <name type="scientific">Gordonia phage JuJu</name>
    <dbReference type="NCBI Taxonomy" id="2590929"/>
    <lineage>
        <taxon>Viruses</taxon>
        <taxon>Duplodnaviria</taxon>
        <taxon>Heunggongvirae</taxon>
        <taxon>Uroviricota</taxon>
        <taxon>Caudoviricetes</taxon>
        <taxon>Jujuvirus</taxon>
        <taxon>Jujuvirus juju</taxon>
    </lineage>
</organism>
<evidence type="ECO:0000313" key="1">
    <source>
        <dbReference type="EMBL" id="QDP44151.1"/>
    </source>
</evidence>
<proteinExistence type="predicted"/>
<dbReference type="EMBL" id="MN062704">
    <property type="protein sequence ID" value="QDP44151.1"/>
    <property type="molecule type" value="Genomic_DNA"/>
</dbReference>
<evidence type="ECO:0000313" key="2">
    <source>
        <dbReference type="Proteomes" id="UP000317704"/>
    </source>
</evidence>